<organism evidence="1 2">
    <name type="scientific">Halalkalibacter krulwichiae</name>
    <dbReference type="NCBI Taxonomy" id="199441"/>
    <lineage>
        <taxon>Bacteria</taxon>
        <taxon>Bacillati</taxon>
        <taxon>Bacillota</taxon>
        <taxon>Bacilli</taxon>
        <taxon>Bacillales</taxon>
        <taxon>Bacillaceae</taxon>
        <taxon>Halalkalibacter</taxon>
    </lineage>
</organism>
<dbReference type="AlphaFoldDB" id="A0A1X9MBQ1"/>
<evidence type="ECO:0000313" key="2">
    <source>
        <dbReference type="Proteomes" id="UP000193006"/>
    </source>
</evidence>
<dbReference type="KEGG" id="bkw:BkAM31D_09195"/>
<keyword evidence="2" id="KW-1185">Reference proteome</keyword>
<accession>A0A1X9MBQ1</accession>
<gene>
    <name evidence="1" type="ORF">BkAM31D_09195</name>
</gene>
<reference evidence="1 2" key="1">
    <citation type="submission" date="2017-04" db="EMBL/GenBank/DDBJ databases">
        <title>Bacillus krulwichiae AM31D Genome sequencing and assembly.</title>
        <authorList>
            <person name="Krulwich T.A."/>
            <person name="Anastor L."/>
            <person name="Ehrlich R."/>
            <person name="Ehrlich G.D."/>
            <person name="Janto B."/>
        </authorList>
    </citation>
    <scope>NUCLEOTIDE SEQUENCE [LARGE SCALE GENOMIC DNA]</scope>
    <source>
        <strain evidence="1 2">AM31D</strain>
    </source>
</reference>
<dbReference type="Proteomes" id="UP000193006">
    <property type="component" value="Chromosome"/>
</dbReference>
<protein>
    <submittedName>
        <fullName evidence="1">Uncharacterized protein</fullName>
    </submittedName>
</protein>
<dbReference type="EMBL" id="CP020814">
    <property type="protein sequence ID" value="ARK30020.1"/>
    <property type="molecule type" value="Genomic_DNA"/>
</dbReference>
<evidence type="ECO:0000313" key="1">
    <source>
        <dbReference type="EMBL" id="ARK30020.1"/>
    </source>
</evidence>
<name>A0A1X9MBQ1_9BACI</name>
<sequence length="31" mass="3604">MNKRVTMKVYDRCGIAKSFLCLKMKAKRGLN</sequence>
<proteinExistence type="predicted"/>